<dbReference type="InterPro" id="IPR041685">
    <property type="entry name" value="AAA_GajA/Old/RecF-like"/>
</dbReference>
<feature type="domain" description="OLD protein-like TOPRIM" evidence="3">
    <location>
        <begin position="457"/>
        <end position="524"/>
    </location>
</feature>
<evidence type="ECO:0000259" key="2">
    <source>
        <dbReference type="Pfam" id="PF13175"/>
    </source>
</evidence>
<dbReference type="PANTHER" id="PTHR43581">
    <property type="entry name" value="ATP/GTP PHOSPHATASE"/>
    <property type="match status" value="1"/>
</dbReference>
<dbReference type="PANTHER" id="PTHR43581:SF4">
    <property type="entry name" value="ATP_GTP PHOSPHATASE"/>
    <property type="match status" value="1"/>
</dbReference>
<dbReference type="Gene3D" id="3.40.50.300">
    <property type="entry name" value="P-loop containing nucleotide triphosphate hydrolases"/>
    <property type="match status" value="1"/>
</dbReference>
<keyword evidence="4" id="KW-0255">Endonuclease</keyword>
<dbReference type="RefSeq" id="WP_020932375.1">
    <property type="nucleotide sequence ID" value="NC_021917.1"/>
</dbReference>
<evidence type="ECO:0000313" key="5">
    <source>
        <dbReference type="Proteomes" id="UP000015380"/>
    </source>
</evidence>
<dbReference type="GO" id="GO:0004519">
    <property type="term" value="F:endonuclease activity"/>
    <property type="evidence" value="ECO:0007669"/>
    <property type="project" value="UniProtKB-KW"/>
</dbReference>
<dbReference type="CDD" id="cd01026">
    <property type="entry name" value="TOPRIM_OLD"/>
    <property type="match status" value="1"/>
</dbReference>
<dbReference type="EMBL" id="CP005996">
    <property type="protein sequence ID" value="AGS39465.1"/>
    <property type="molecule type" value="Genomic_DNA"/>
</dbReference>
<accession>S5TWB2</accession>
<dbReference type="InterPro" id="IPR051396">
    <property type="entry name" value="Bact_Antivir_Def_Nuclease"/>
</dbReference>
<proteinExistence type="predicted"/>
<dbReference type="eggNOG" id="COG3593">
    <property type="taxonomic scope" value="Bacteria"/>
</dbReference>
<gene>
    <name evidence="4" type="ORF">CYCME_1134</name>
</gene>
<name>S5TWB2_9GAMM</name>
<dbReference type="SUPFAM" id="SSF52540">
    <property type="entry name" value="P-loop containing nucleoside triphosphate hydrolases"/>
    <property type="match status" value="1"/>
</dbReference>
<evidence type="ECO:0000256" key="1">
    <source>
        <dbReference type="SAM" id="MobiDB-lite"/>
    </source>
</evidence>
<keyword evidence="5" id="KW-1185">Reference proteome</keyword>
<dbReference type="KEGG" id="cza:CYCME_1134"/>
<reference evidence="4 5" key="1">
    <citation type="submission" date="2013-05" db="EMBL/GenBank/DDBJ databases">
        <title>Between feast and famine: a lifestyle of most important marine PAH-degrading bacterium Cycloclasticus sp. 7ME.</title>
        <authorList>
            <person name="Yakimov M.M."/>
            <person name="Messina E."/>
            <person name="Genovese M."/>
            <person name="Denaro R."/>
            <person name="Crisafi F."/>
            <person name="Russo D."/>
            <person name="Cappello S."/>
            <person name="Santisi S."/>
            <person name="Smedile F."/>
            <person name="Golyshina O.V."/>
            <person name="Tran H."/>
            <person name="Pieper D.H."/>
            <person name="Golyshin P.N."/>
            <person name="Giuliano L."/>
        </authorList>
    </citation>
    <scope>NUCLEOTIDE SEQUENCE [LARGE SCALE GENOMIC DNA]</scope>
    <source>
        <strain evidence="4 5">78-ME</strain>
    </source>
</reference>
<dbReference type="Pfam" id="PF13175">
    <property type="entry name" value="AAA_15"/>
    <property type="match status" value="1"/>
</dbReference>
<keyword evidence="4" id="KW-0378">Hydrolase</keyword>
<evidence type="ECO:0000259" key="3">
    <source>
        <dbReference type="Pfam" id="PF20469"/>
    </source>
</evidence>
<keyword evidence="4" id="KW-0540">Nuclease</keyword>
<dbReference type="PATRIC" id="fig|1198232.3.peg.1135"/>
<sequence>MKLESVRIQNFRSFKDETVNFDDYNCFVGPNGAGKSTVMNALNVFFRQHKDSKTDLSKLSADDFHHKNTSEPISITVTFKDLSEEAQKGLADYVRLDKLVVTAKAEYDEGTERAEVKQFGNRLGMTEFKTWFEAEKSKKPAKELKEIFAGLREKWPEISTANSKADMAEALNSFEAAHPESCSLIPSEDQFYGVSKGANRLAPHLQWVFVSASKDFSEEAEENKNSALGQLLSRAIRSKVNFTEKVTGLRNDLKQNYQSMLEAEQGVLSSISDSLETKLKLWANPSATAKVLWKSDAEKAIKIEEPFAHIQIGEKGFESELARFGHGMQRSYLLTLLQELADIDDENAPTLIMAIEEPELYQHPPQARYLSEVLQELANDNSQIVVCSHSPYFIPSDDFHAVRMVREVGSPISSSVTSLKYDDLVKELTDAGEKEVKESGMIAKLYPTLRPEISEMFFSKKLILVEGIEDVAYLTSYIQLMGKLSVFRRSGYHIIPVGGKNELIKPLAIAKLLAIEVFVVCDADTDKTRDSEISKHKKDNAAILHLLGHDKTENWPSNDVKKSNLRMWKTNITNTIGPEFGEDWKRHEDQAAAFYGNAGGLKKNPLAVSRALESAWEAGLKSDTLQNLVNNILGSSEPEANKSNQPDSASAAAV</sequence>
<dbReference type="eggNOG" id="COG1196">
    <property type="taxonomic scope" value="Bacteria"/>
</dbReference>
<organism evidence="4 5">
    <name type="scientific">Cycloclasticus zancles 78-ME</name>
    <dbReference type="NCBI Taxonomy" id="1198232"/>
    <lineage>
        <taxon>Bacteria</taxon>
        <taxon>Pseudomonadati</taxon>
        <taxon>Pseudomonadota</taxon>
        <taxon>Gammaproteobacteria</taxon>
        <taxon>Thiotrichales</taxon>
        <taxon>Piscirickettsiaceae</taxon>
        <taxon>Cycloclasticus</taxon>
    </lineage>
</organism>
<dbReference type="InterPro" id="IPR034139">
    <property type="entry name" value="TOPRIM_OLD"/>
</dbReference>
<feature type="region of interest" description="Disordered" evidence="1">
    <location>
        <begin position="635"/>
        <end position="654"/>
    </location>
</feature>
<reference evidence="5" key="2">
    <citation type="journal article" date="2016" name="Environ. Microbiol. Rep.">
        <title>Analysis of defence systems and a conjugative IncP-1 plasmid in the marine polyaromatic hydrocarbons-degrading bacterium Cycloclasticus sp. 78-ME.</title>
        <authorList>
            <person name="Yakimov M.M."/>
            <person name="Crisafi F."/>
            <person name="Messina E."/>
            <person name="Smedile F."/>
            <person name="Lopatina A."/>
            <person name="Denaro R."/>
            <person name="Pieper D.H."/>
            <person name="Golyshin P.N."/>
            <person name="Giuliano L."/>
        </authorList>
    </citation>
    <scope>NUCLEOTIDE SEQUENCE [LARGE SCALE GENOMIC DNA]</scope>
    <source>
        <strain evidence="5">78-ME</strain>
    </source>
</reference>
<dbReference type="Proteomes" id="UP000015380">
    <property type="component" value="Chromosome"/>
</dbReference>
<protein>
    <submittedName>
        <fullName evidence="4">ATP-dependent endonuclease of the OLD family</fullName>
    </submittedName>
</protein>
<evidence type="ECO:0000313" key="4">
    <source>
        <dbReference type="EMBL" id="AGS39465.1"/>
    </source>
</evidence>
<feature type="domain" description="Endonuclease GajA/Old nuclease/RecF-like AAA" evidence="2">
    <location>
        <begin position="1"/>
        <end position="394"/>
    </location>
</feature>
<dbReference type="AlphaFoldDB" id="S5TWB2"/>
<dbReference type="Pfam" id="PF20469">
    <property type="entry name" value="OLD-like_TOPRIM"/>
    <property type="match status" value="1"/>
</dbReference>
<dbReference type="HOGENOM" id="CLU_017618_1_0_6"/>
<dbReference type="InterPro" id="IPR027417">
    <property type="entry name" value="P-loop_NTPase"/>
</dbReference>